<dbReference type="RefSeq" id="XP_037150106.1">
    <property type="nucleotide sequence ID" value="XM_037294028.1"/>
</dbReference>
<dbReference type="AlphaFoldDB" id="A0A8H6FA81"/>
<keyword evidence="3" id="KW-1185">Reference proteome</keyword>
<name>A0A8H6FA81_9LECA</name>
<dbReference type="EMBL" id="JACCJB010000016">
    <property type="protein sequence ID" value="KAF6220671.1"/>
    <property type="molecule type" value="Genomic_DNA"/>
</dbReference>
<reference evidence="2 3" key="1">
    <citation type="journal article" date="2020" name="Genomics">
        <title>Complete, high-quality genomes from long-read metagenomic sequencing of two wolf lichen thalli reveals enigmatic genome architecture.</title>
        <authorList>
            <person name="McKenzie S.K."/>
            <person name="Walston R.F."/>
            <person name="Allen J.L."/>
        </authorList>
    </citation>
    <scope>NUCLEOTIDE SEQUENCE [LARGE SCALE GENOMIC DNA]</scope>
    <source>
        <strain evidence="2">WasteWater1</strain>
    </source>
</reference>
<evidence type="ECO:0000313" key="2">
    <source>
        <dbReference type="EMBL" id="KAF6220671.1"/>
    </source>
</evidence>
<evidence type="ECO:0000256" key="1">
    <source>
        <dbReference type="SAM" id="MobiDB-lite"/>
    </source>
</evidence>
<organism evidence="2 3">
    <name type="scientific">Letharia lupina</name>
    <dbReference type="NCBI Taxonomy" id="560253"/>
    <lineage>
        <taxon>Eukaryota</taxon>
        <taxon>Fungi</taxon>
        <taxon>Dikarya</taxon>
        <taxon>Ascomycota</taxon>
        <taxon>Pezizomycotina</taxon>
        <taxon>Lecanoromycetes</taxon>
        <taxon>OSLEUM clade</taxon>
        <taxon>Lecanoromycetidae</taxon>
        <taxon>Lecanorales</taxon>
        <taxon>Lecanorineae</taxon>
        <taxon>Parmeliaceae</taxon>
        <taxon>Letharia</taxon>
    </lineage>
</organism>
<accession>A0A8H6FA81</accession>
<feature type="region of interest" description="Disordered" evidence="1">
    <location>
        <begin position="431"/>
        <end position="485"/>
    </location>
</feature>
<proteinExistence type="predicted"/>
<evidence type="ECO:0000313" key="3">
    <source>
        <dbReference type="Proteomes" id="UP000593566"/>
    </source>
</evidence>
<feature type="region of interest" description="Disordered" evidence="1">
    <location>
        <begin position="43"/>
        <end position="64"/>
    </location>
</feature>
<protein>
    <submittedName>
        <fullName evidence="2">Uncharacterized protein</fullName>
    </submittedName>
</protein>
<dbReference type="GeneID" id="59331516"/>
<dbReference type="Proteomes" id="UP000593566">
    <property type="component" value="Unassembled WGS sequence"/>
</dbReference>
<comment type="caution">
    <text evidence="2">The sequence shown here is derived from an EMBL/GenBank/DDBJ whole genome shotgun (WGS) entry which is preliminary data.</text>
</comment>
<gene>
    <name evidence="2" type="ORF">HO133_003104</name>
</gene>
<feature type="compositionally biased region" description="Polar residues" evidence="1">
    <location>
        <begin position="451"/>
        <end position="467"/>
    </location>
</feature>
<sequence>MSSSPPLPVSTASDERSIWRDTDQYKFRKHIIDLQQACNNIPEDPKLHVPEDWHGRRPPSNDDGRVLPFEVEERLSNDFAFLVANQKDAGTVSAVALEEIVEPPGLIARLAANGGVQEGVVNALQAIFSILEKCGKRQLHRTVCRDLIFDEVVALNRNRINGRLQSKHWIMPGYLGAAQLEQLHQSLQAFAQRAVPIARAVGAASLQRNIDDLCLKYQSVDSSIKDTDEELQSIKAAVKQSHGFCSTPDGMRIEETIASYGLDPGIALQNKHIRQVDKIGRYWGLCDDMASISRRYSNLFKSIRLEIVPRYRPFTPSVVFPNKAVPCHVHAEIQLVTFYGLHPEIVKIKPRVLGQNACQSQLLEYRHALAMINDQLQTSLATKRRNQWRRAYPLESWQALRSGFPTSPLPSSVGTLISRLNSPIASAVTSSTITPRARPIDPSPCPGYEADNSSTHNALGSLYSNAPSPRLPASSHLSSVRKPDLEGSCHAAMPTQQRENLSLSASSIASSELPVQRNFTAVSPIRSRIGNMSLTFETEGAVQGSVAIARILDRKTPMPANSIDVDALKPGEVKEFAREADGENVVLNLNHSQDQSTQITLRWL</sequence>